<keyword evidence="2" id="KW-1185">Reference proteome</keyword>
<dbReference type="PANTHER" id="PTHR45527:SF1">
    <property type="entry name" value="FATTY ACID SYNTHASE"/>
    <property type="match status" value="1"/>
</dbReference>
<sequence>GVVDLNAGVAAQLQIFESFAVNGSIGDADGQGIAVLEDVITLSFGFVLGFGLTGWNDDFVAVRQGYGQVERFVPDPFSSEGGRLYRTGDLARYREQGVIEYVGRIDHQVKIRGFRIELGEIEARLQEHAAVREVLVLDGVP</sequence>
<organism evidence="1 2">
    <name type="scientific">Pseudomonas soli</name>
    <dbReference type="NCBI Taxonomy" id="1306993"/>
    <lineage>
        <taxon>Bacteria</taxon>
        <taxon>Pseudomonadati</taxon>
        <taxon>Pseudomonadota</taxon>
        <taxon>Gammaproteobacteria</taxon>
        <taxon>Pseudomonadales</taxon>
        <taxon>Pseudomonadaceae</taxon>
        <taxon>Pseudomonas</taxon>
    </lineage>
</organism>
<evidence type="ECO:0000313" key="2">
    <source>
        <dbReference type="Proteomes" id="UP001329505"/>
    </source>
</evidence>
<protein>
    <recommendedName>
        <fullName evidence="3">AMP-dependent synthetase/ligase domain-containing protein</fullName>
    </recommendedName>
</protein>
<evidence type="ECO:0008006" key="3">
    <source>
        <dbReference type="Google" id="ProtNLM"/>
    </source>
</evidence>
<proteinExistence type="predicted"/>
<dbReference type="SUPFAM" id="SSF56801">
    <property type="entry name" value="Acetyl-CoA synthetase-like"/>
    <property type="match status" value="1"/>
</dbReference>
<dbReference type="Gene3D" id="2.30.38.10">
    <property type="entry name" value="Luciferase, Domain 3"/>
    <property type="match status" value="1"/>
</dbReference>
<dbReference type="EMBL" id="JAZDQQ010000078">
    <property type="protein sequence ID" value="MEE1883784.1"/>
    <property type="molecule type" value="Genomic_DNA"/>
</dbReference>
<evidence type="ECO:0000313" key="1">
    <source>
        <dbReference type="EMBL" id="MEE1883784.1"/>
    </source>
</evidence>
<dbReference type="Gene3D" id="3.30.300.30">
    <property type="match status" value="1"/>
</dbReference>
<accession>A0ABU7GXK7</accession>
<dbReference type="Proteomes" id="UP001329505">
    <property type="component" value="Unassembled WGS sequence"/>
</dbReference>
<comment type="caution">
    <text evidence="1">The sequence shown here is derived from an EMBL/GenBank/DDBJ whole genome shotgun (WGS) entry which is preliminary data.</text>
</comment>
<name>A0ABU7GXK7_9PSED</name>
<reference evidence="1 2" key="1">
    <citation type="submission" date="2024-01" db="EMBL/GenBank/DDBJ databases">
        <title>Unpublished Manusciprt.</title>
        <authorList>
            <person name="Duman M."/>
            <person name="Valdes E.G."/>
            <person name="Ajmi N."/>
            <person name="Altun S."/>
            <person name="Saticioglu I.B."/>
        </authorList>
    </citation>
    <scope>NUCLEOTIDE SEQUENCE [LARGE SCALE GENOMIC DNA]</scope>
    <source>
        <strain evidence="1 2">139P</strain>
    </source>
</reference>
<dbReference type="PANTHER" id="PTHR45527">
    <property type="entry name" value="NONRIBOSOMAL PEPTIDE SYNTHETASE"/>
    <property type="match status" value="1"/>
</dbReference>
<gene>
    <name evidence="1" type="ORF">V0R55_26915</name>
</gene>
<dbReference type="InterPro" id="IPR045851">
    <property type="entry name" value="AMP-bd_C_sf"/>
</dbReference>
<feature type="non-terminal residue" evidence="1">
    <location>
        <position position="1"/>
    </location>
</feature>